<dbReference type="SMART" id="SM00507">
    <property type="entry name" value="HNHc"/>
    <property type="match status" value="1"/>
</dbReference>
<keyword evidence="2" id="KW-0255">Endonuclease</keyword>
<feature type="domain" description="HNH nuclease" evidence="1">
    <location>
        <begin position="37"/>
        <end position="92"/>
    </location>
</feature>
<protein>
    <submittedName>
        <fullName evidence="2">HNH endonuclease</fullName>
    </submittedName>
</protein>
<reference evidence="3" key="1">
    <citation type="journal article" date="2019" name="Int. J. Syst. Evol. Microbiol.">
        <title>The Global Catalogue of Microorganisms (GCM) 10K type strain sequencing project: providing services to taxonomists for standard genome sequencing and annotation.</title>
        <authorList>
            <consortium name="The Broad Institute Genomics Platform"/>
            <consortium name="The Broad Institute Genome Sequencing Center for Infectious Disease"/>
            <person name="Wu L."/>
            <person name="Ma J."/>
        </authorList>
    </citation>
    <scope>NUCLEOTIDE SEQUENCE [LARGE SCALE GENOMIC DNA]</scope>
    <source>
        <strain evidence="3">CGMCC 1.15053</strain>
    </source>
</reference>
<dbReference type="EMBL" id="JBHSOH010000003">
    <property type="protein sequence ID" value="MFC5847039.1"/>
    <property type="molecule type" value="Genomic_DNA"/>
</dbReference>
<evidence type="ECO:0000313" key="3">
    <source>
        <dbReference type="Proteomes" id="UP001595979"/>
    </source>
</evidence>
<gene>
    <name evidence="2" type="ORF">ACFPQ6_01840</name>
</gene>
<dbReference type="Pfam" id="PF01844">
    <property type="entry name" value="HNH"/>
    <property type="match status" value="1"/>
</dbReference>
<evidence type="ECO:0000259" key="1">
    <source>
        <dbReference type="SMART" id="SM00507"/>
    </source>
</evidence>
<evidence type="ECO:0000313" key="2">
    <source>
        <dbReference type="EMBL" id="MFC5847039.1"/>
    </source>
</evidence>
<dbReference type="RefSeq" id="WP_380045818.1">
    <property type="nucleotide sequence ID" value="NZ_JBHSOH010000003.1"/>
</dbReference>
<dbReference type="InterPro" id="IPR002711">
    <property type="entry name" value="HNH"/>
</dbReference>
<comment type="caution">
    <text evidence="2">The sequence shown here is derived from an EMBL/GenBank/DDBJ whole genome shotgun (WGS) entry which is preliminary data.</text>
</comment>
<keyword evidence="3" id="KW-1185">Reference proteome</keyword>
<sequence length="102" mass="12210">MSRYCRPCRRLRAQKYEERRKRNGGHHTQKEWLACLAAFTACPGCDRRWEDIPPRPDRRYRYVWTKDHIRPLSLGGTNEINNIQPLCYRCQFSKGARNEVTV</sequence>
<dbReference type="Gene3D" id="1.10.30.50">
    <property type="match status" value="1"/>
</dbReference>
<name>A0ABW1DFI0_9DEIO</name>
<dbReference type="InterPro" id="IPR003615">
    <property type="entry name" value="HNH_nuc"/>
</dbReference>
<accession>A0ABW1DFI0</accession>
<dbReference type="GO" id="GO:0004519">
    <property type="term" value="F:endonuclease activity"/>
    <property type="evidence" value="ECO:0007669"/>
    <property type="project" value="UniProtKB-KW"/>
</dbReference>
<dbReference type="CDD" id="cd00085">
    <property type="entry name" value="HNHc"/>
    <property type="match status" value="1"/>
</dbReference>
<keyword evidence="2" id="KW-0540">Nuclease</keyword>
<keyword evidence="2" id="KW-0378">Hydrolase</keyword>
<organism evidence="2 3">
    <name type="scientific">Deinococcus petrolearius</name>
    <dbReference type="NCBI Taxonomy" id="1751295"/>
    <lineage>
        <taxon>Bacteria</taxon>
        <taxon>Thermotogati</taxon>
        <taxon>Deinococcota</taxon>
        <taxon>Deinococci</taxon>
        <taxon>Deinococcales</taxon>
        <taxon>Deinococcaceae</taxon>
        <taxon>Deinococcus</taxon>
    </lineage>
</organism>
<dbReference type="Proteomes" id="UP001595979">
    <property type="component" value="Unassembled WGS sequence"/>
</dbReference>
<proteinExistence type="predicted"/>